<dbReference type="Pfam" id="PF00145">
    <property type="entry name" value="DNA_methylase"/>
    <property type="match status" value="1"/>
</dbReference>
<evidence type="ECO:0000256" key="4">
    <source>
        <dbReference type="ARBA" id="ARBA00022747"/>
    </source>
</evidence>
<dbReference type="PROSITE" id="PS00094">
    <property type="entry name" value="C5_MTASE_1"/>
    <property type="match status" value="1"/>
</dbReference>
<evidence type="ECO:0000256" key="3">
    <source>
        <dbReference type="ARBA" id="ARBA00022691"/>
    </source>
</evidence>
<dbReference type="EC" id="2.1.1.37" evidence="8"/>
<dbReference type="PANTHER" id="PTHR10629">
    <property type="entry name" value="CYTOSINE-SPECIFIC METHYLTRANSFERASE"/>
    <property type="match status" value="1"/>
</dbReference>
<dbReference type="AlphaFoldDB" id="A0A4R5FA00"/>
<comment type="similarity">
    <text evidence="6 7">Belongs to the class I-like SAM-binding methyltransferase superfamily. C5-methyltransferase family.</text>
</comment>
<dbReference type="GO" id="GO:0009307">
    <property type="term" value="P:DNA restriction-modification system"/>
    <property type="evidence" value="ECO:0007669"/>
    <property type="project" value="UniProtKB-KW"/>
</dbReference>
<evidence type="ECO:0000256" key="8">
    <source>
        <dbReference type="RuleBase" id="RU000417"/>
    </source>
</evidence>
<dbReference type="InterPro" id="IPR031303">
    <property type="entry name" value="C5_meth_CS"/>
</dbReference>
<organism evidence="9 10">
    <name type="scientific">Flavobacterium rhamnosiphilum</name>
    <dbReference type="NCBI Taxonomy" id="2541724"/>
    <lineage>
        <taxon>Bacteria</taxon>
        <taxon>Pseudomonadati</taxon>
        <taxon>Bacteroidota</taxon>
        <taxon>Flavobacteriia</taxon>
        <taxon>Flavobacteriales</taxon>
        <taxon>Flavobacteriaceae</taxon>
        <taxon>Flavobacterium</taxon>
    </lineage>
</organism>
<evidence type="ECO:0000256" key="6">
    <source>
        <dbReference type="PROSITE-ProRule" id="PRU01016"/>
    </source>
</evidence>
<dbReference type="OrthoDB" id="32195at2"/>
<dbReference type="InterPro" id="IPR018117">
    <property type="entry name" value="C5_DNA_meth_AS"/>
</dbReference>
<dbReference type="Gene3D" id="3.90.120.10">
    <property type="entry name" value="DNA Methylase, subunit A, domain 2"/>
    <property type="match status" value="1"/>
</dbReference>
<dbReference type="GO" id="GO:0044027">
    <property type="term" value="P:negative regulation of gene expression via chromosomal CpG island methylation"/>
    <property type="evidence" value="ECO:0007669"/>
    <property type="project" value="TreeGrafter"/>
</dbReference>
<gene>
    <name evidence="9" type="ORF">E0I26_06115</name>
</gene>
<dbReference type="EMBL" id="SMLG01000003">
    <property type="protein sequence ID" value="TDE45523.1"/>
    <property type="molecule type" value="Genomic_DNA"/>
</dbReference>
<sequence>MKIVSFFAGAGGLDLGFEKAGFDVVWANEYDKEIWATYEKNHKNTILDRRSIVDIPSNEVPDCDGIIGGPPCQSWSEAGSKRGIADKRGQLFYEFMRILADKKPKFFLAENVSGMLLPAHKDALANIKQMFTDIGYDLTFQLLNVSDYGVPQDRKRVFFIGYRKDLEIKFTFPRPTTLESKITLEKAIGDLKDTALAAKVGNYTNGSDCKVLNHEYMIGGFSSMFMSRNRVRSWDEVSFTIQAGGRHAPIHPQAPKMNFIEQNIREFVKGKEHLYRRLSVRECARIQTFPDTFSFEYNSVVAGYKMIGNAVPVRMGKVLAQKIYSDLEELKVVKKVTPKSIVAEVNGNIVLEKMNEIIKSISI</sequence>
<comment type="caution">
    <text evidence="9">The sequence shown here is derived from an EMBL/GenBank/DDBJ whole genome shotgun (WGS) entry which is preliminary data.</text>
</comment>
<dbReference type="GO" id="GO:0003886">
    <property type="term" value="F:DNA (cytosine-5-)-methyltransferase activity"/>
    <property type="evidence" value="ECO:0007669"/>
    <property type="project" value="UniProtKB-EC"/>
</dbReference>
<keyword evidence="4" id="KW-0680">Restriction system</keyword>
<protein>
    <recommendedName>
        <fullName evidence="8">Cytosine-specific methyltransferase</fullName>
        <ecNumber evidence="8">2.1.1.37</ecNumber>
    </recommendedName>
</protein>
<keyword evidence="2 6" id="KW-0808">Transferase</keyword>
<keyword evidence="3 6" id="KW-0949">S-adenosyl-L-methionine</keyword>
<feature type="active site" evidence="6">
    <location>
        <position position="72"/>
    </location>
</feature>
<dbReference type="PROSITE" id="PS00095">
    <property type="entry name" value="C5_MTASE_2"/>
    <property type="match status" value="1"/>
</dbReference>
<dbReference type="GO" id="GO:0003677">
    <property type="term" value="F:DNA binding"/>
    <property type="evidence" value="ECO:0007669"/>
    <property type="project" value="TreeGrafter"/>
</dbReference>
<accession>A0A4R5FA00</accession>
<keyword evidence="10" id="KW-1185">Reference proteome</keyword>
<dbReference type="GO" id="GO:0032259">
    <property type="term" value="P:methylation"/>
    <property type="evidence" value="ECO:0007669"/>
    <property type="project" value="UniProtKB-KW"/>
</dbReference>
<keyword evidence="1 6" id="KW-0489">Methyltransferase</keyword>
<evidence type="ECO:0000256" key="7">
    <source>
        <dbReference type="RuleBase" id="RU000416"/>
    </source>
</evidence>
<dbReference type="InterPro" id="IPR050390">
    <property type="entry name" value="C5-Methyltransferase"/>
</dbReference>
<dbReference type="InterPro" id="IPR029063">
    <property type="entry name" value="SAM-dependent_MTases_sf"/>
</dbReference>
<comment type="catalytic activity">
    <reaction evidence="5 8">
        <text>a 2'-deoxycytidine in DNA + S-adenosyl-L-methionine = a 5-methyl-2'-deoxycytidine in DNA + S-adenosyl-L-homocysteine + H(+)</text>
        <dbReference type="Rhea" id="RHEA:13681"/>
        <dbReference type="Rhea" id="RHEA-COMP:11369"/>
        <dbReference type="Rhea" id="RHEA-COMP:11370"/>
        <dbReference type="ChEBI" id="CHEBI:15378"/>
        <dbReference type="ChEBI" id="CHEBI:57856"/>
        <dbReference type="ChEBI" id="CHEBI:59789"/>
        <dbReference type="ChEBI" id="CHEBI:85452"/>
        <dbReference type="ChEBI" id="CHEBI:85454"/>
        <dbReference type="EC" id="2.1.1.37"/>
    </reaction>
</comment>
<dbReference type="Gene3D" id="3.40.50.150">
    <property type="entry name" value="Vaccinia Virus protein VP39"/>
    <property type="match status" value="1"/>
</dbReference>
<dbReference type="SUPFAM" id="SSF53335">
    <property type="entry name" value="S-adenosyl-L-methionine-dependent methyltransferases"/>
    <property type="match status" value="1"/>
</dbReference>
<name>A0A4R5FA00_9FLAO</name>
<dbReference type="Proteomes" id="UP000294814">
    <property type="component" value="Unassembled WGS sequence"/>
</dbReference>
<reference evidence="9 10" key="1">
    <citation type="submission" date="2019-03" db="EMBL/GenBank/DDBJ databases">
        <title>Novel species of Flavobacterium.</title>
        <authorList>
            <person name="Liu Q."/>
            <person name="Xin Y.-H."/>
        </authorList>
    </citation>
    <scope>NUCLEOTIDE SEQUENCE [LARGE SCALE GENOMIC DNA]</scope>
    <source>
        <strain evidence="9 10">LB3P52</strain>
    </source>
</reference>
<dbReference type="InterPro" id="IPR001525">
    <property type="entry name" value="C5_MeTfrase"/>
</dbReference>
<dbReference type="RefSeq" id="WP_131915609.1">
    <property type="nucleotide sequence ID" value="NZ_SMLG01000003.1"/>
</dbReference>
<evidence type="ECO:0000313" key="10">
    <source>
        <dbReference type="Proteomes" id="UP000294814"/>
    </source>
</evidence>
<dbReference type="PRINTS" id="PR00105">
    <property type="entry name" value="C5METTRFRASE"/>
</dbReference>
<evidence type="ECO:0000256" key="5">
    <source>
        <dbReference type="ARBA" id="ARBA00047422"/>
    </source>
</evidence>
<evidence type="ECO:0000256" key="2">
    <source>
        <dbReference type="ARBA" id="ARBA00022679"/>
    </source>
</evidence>
<dbReference type="NCBIfam" id="TIGR00675">
    <property type="entry name" value="dcm"/>
    <property type="match status" value="1"/>
</dbReference>
<dbReference type="PROSITE" id="PS51679">
    <property type="entry name" value="SAM_MT_C5"/>
    <property type="match status" value="1"/>
</dbReference>
<dbReference type="PANTHER" id="PTHR10629:SF52">
    <property type="entry name" value="DNA (CYTOSINE-5)-METHYLTRANSFERASE 1"/>
    <property type="match status" value="1"/>
</dbReference>
<dbReference type="CDD" id="cd00315">
    <property type="entry name" value="Cyt_C5_DNA_methylase"/>
    <property type="match status" value="1"/>
</dbReference>
<evidence type="ECO:0000256" key="1">
    <source>
        <dbReference type="ARBA" id="ARBA00022603"/>
    </source>
</evidence>
<proteinExistence type="inferred from homology"/>
<evidence type="ECO:0000313" key="9">
    <source>
        <dbReference type="EMBL" id="TDE45523.1"/>
    </source>
</evidence>